<organism evidence="3 4">
    <name type="scientific">Corallococcus macrosporus DSM 14697</name>
    <dbReference type="NCBI Taxonomy" id="1189310"/>
    <lineage>
        <taxon>Bacteria</taxon>
        <taxon>Pseudomonadati</taxon>
        <taxon>Myxococcota</taxon>
        <taxon>Myxococcia</taxon>
        <taxon>Myxococcales</taxon>
        <taxon>Cystobacterineae</taxon>
        <taxon>Myxococcaceae</taxon>
        <taxon>Corallococcus</taxon>
    </lineage>
</organism>
<feature type="compositionally biased region" description="Basic and acidic residues" evidence="1">
    <location>
        <begin position="1"/>
        <end position="12"/>
    </location>
</feature>
<evidence type="ECO:0000313" key="3">
    <source>
        <dbReference type="EMBL" id="ATB45799.1"/>
    </source>
</evidence>
<feature type="transmembrane region" description="Helical" evidence="2">
    <location>
        <begin position="254"/>
        <end position="274"/>
    </location>
</feature>
<accession>A0A250JPK3</accession>
<evidence type="ECO:0000313" key="4">
    <source>
        <dbReference type="Proteomes" id="UP000217343"/>
    </source>
</evidence>
<evidence type="ECO:0000256" key="2">
    <source>
        <dbReference type="SAM" id="Phobius"/>
    </source>
</evidence>
<feature type="compositionally biased region" description="Low complexity" evidence="1">
    <location>
        <begin position="43"/>
        <end position="57"/>
    </location>
</feature>
<feature type="transmembrane region" description="Helical" evidence="2">
    <location>
        <begin position="228"/>
        <end position="247"/>
    </location>
</feature>
<dbReference type="AlphaFoldDB" id="A0A250JPK3"/>
<reference evidence="3 4" key="1">
    <citation type="submission" date="2017-06" db="EMBL/GenBank/DDBJ databases">
        <title>Sequencing and comparative analysis of myxobacterial genomes.</title>
        <authorList>
            <person name="Rupp O."/>
            <person name="Goesmann A."/>
            <person name="Sogaard-Andersen L."/>
        </authorList>
    </citation>
    <scope>NUCLEOTIDE SEQUENCE [LARGE SCALE GENOMIC DNA]</scope>
    <source>
        <strain evidence="3 4">DSM 14697</strain>
    </source>
</reference>
<keyword evidence="4" id="KW-1185">Reference proteome</keyword>
<sequence length="300" mass="31011">MDGEAEAPREDVAPWAPLTDTLAREDAAPWVPSLEDVAPQAPPTAAAAGEAVAPRAPLVAMPGEAVSPRGPPGATSREAPSPSPRSGKPTPPLDLPLPVLVLTEQAQRAPEAERPLIAARLNLQLARMARTGGDRLVADTFLRLLESGRLTGLVDARGRTCRAAAVEALLSLGFPYALEVHPEDLAHLRANAQQRKKRRGRPGASVAVLVGGLSAQGAHEALFPFRDASLLTSQVGLSLLAMTALWLARPGTPVYRVGLLMLALVSLGGVALALVGAAHTGVWVGLGGLVAALLAALREG</sequence>
<keyword evidence="2" id="KW-0812">Transmembrane</keyword>
<dbReference type="OrthoDB" id="5383139at2"/>
<dbReference type="Proteomes" id="UP000217343">
    <property type="component" value="Chromosome"/>
</dbReference>
<gene>
    <name evidence="3" type="ORF">MYMAC_001384</name>
</gene>
<protein>
    <submittedName>
        <fullName evidence="3">Uncharacterized protein</fullName>
    </submittedName>
</protein>
<feature type="transmembrane region" description="Helical" evidence="2">
    <location>
        <begin position="280"/>
        <end position="297"/>
    </location>
</feature>
<keyword evidence="2" id="KW-0472">Membrane</keyword>
<feature type="region of interest" description="Disordered" evidence="1">
    <location>
        <begin position="1"/>
        <end position="96"/>
    </location>
</feature>
<proteinExistence type="predicted"/>
<dbReference type="KEGG" id="mmas:MYMAC_001384"/>
<evidence type="ECO:0000256" key="1">
    <source>
        <dbReference type="SAM" id="MobiDB-lite"/>
    </source>
</evidence>
<keyword evidence="2" id="KW-1133">Transmembrane helix</keyword>
<dbReference type="EMBL" id="CP022203">
    <property type="protein sequence ID" value="ATB45799.1"/>
    <property type="molecule type" value="Genomic_DNA"/>
</dbReference>
<name>A0A250JPK3_9BACT</name>